<evidence type="ECO:0000256" key="1">
    <source>
        <dbReference type="ARBA" id="ARBA00022448"/>
    </source>
</evidence>
<dbReference type="EMBL" id="NHSF01000051">
    <property type="protein sequence ID" value="MBK5930409.1"/>
    <property type="molecule type" value="Genomic_DNA"/>
</dbReference>
<feature type="binding site" evidence="6">
    <location>
        <position position="615"/>
    </location>
    <ligand>
        <name>Zn(2+)</name>
        <dbReference type="ChEBI" id="CHEBI:29105"/>
    </ligand>
</feature>
<reference evidence="8" key="1">
    <citation type="submission" date="2017-05" db="EMBL/GenBank/DDBJ databases">
        <authorList>
            <person name="Imhoff J.F."/>
            <person name="Rahn T."/>
            <person name="Kuenzel S."/>
            <person name="Neulinger S.C."/>
        </authorList>
    </citation>
    <scope>NUCLEOTIDE SEQUENCE</scope>
    <source>
        <strain evidence="8">DSM 4395</strain>
    </source>
</reference>
<keyword evidence="1 6" id="KW-0813">Transport</keyword>
<organism evidence="8 9">
    <name type="scientific">Halochromatium salexigens</name>
    <name type="common">Chromatium salexigens</name>
    <dbReference type="NCBI Taxonomy" id="49447"/>
    <lineage>
        <taxon>Bacteria</taxon>
        <taxon>Pseudomonadati</taxon>
        <taxon>Pseudomonadota</taxon>
        <taxon>Gammaproteobacteria</taxon>
        <taxon>Chromatiales</taxon>
        <taxon>Chromatiaceae</taxon>
        <taxon>Halochromatium</taxon>
    </lineage>
</organism>
<feature type="region of interest" description="Disordered" evidence="7">
    <location>
        <begin position="502"/>
        <end position="560"/>
    </location>
</feature>
<accession>A0AAJ0UFB5</accession>
<evidence type="ECO:0000256" key="2">
    <source>
        <dbReference type="ARBA" id="ARBA00022475"/>
    </source>
</evidence>
<proteinExistence type="inferred from homology"/>
<evidence type="ECO:0000256" key="3">
    <source>
        <dbReference type="ARBA" id="ARBA00022723"/>
    </source>
</evidence>
<feature type="binding site" evidence="6">
    <location>
        <position position="600"/>
    </location>
    <ligand>
        <name>Zn(2+)</name>
        <dbReference type="ChEBI" id="CHEBI:29105"/>
    </ligand>
</feature>
<reference evidence="8" key="2">
    <citation type="journal article" date="2020" name="Microorganisms">
        <title>Osmotic Adaptation and Compatible Solute Biosynthesis of Phototrophic Bacteria as Revealed from Genome Analyses.</title>
        <authorList>
            <person name="Imhoff J.F."/>
            <person name="Rahn T."/>
            <person name="Kunzel S."/>
            <person name="Keller A."/>
            <person name="Neulinger S.C."/>
        </authorList>
    </citation>
    <scope>NUCLEOTIDE SEQUENCE</scope>
    <source>
        <strain evidence="8">DSM 4395</strain>
    </source>
</reference>
<comment type="caution">
    <text evidence="8">The sequence shown here is derived from an EMBL/GenBank/DDBJ whole genome shotgun (WGS) entry which is preliminary data.</text>
</comment>
<gene>
    <name evidence="6" type="primary">dabA</name>
    <name evidence="8" type="ORF">CCR82_07710</name>
</gene>
<dbReference type="PANTHER" id="PTHR38344">
    <property type="entry name" value="UPF0753 PROTEIN AQ_863"/>
    <property type="match status" value="1"/>
</dbReference>
<keyword evidence="4 6" id="KW-0862">Zinc</keyword>
<protein>
    <recommendedName>
        <fullName evidence="6">Probable inorganic carbon transporter subunit DabA</fullName>
    </recommendedName>
</protein>
<evidence type="ECO:0000313" key="9">
    <source>
        <dbReference type="Proteomes" id="UP001296967"/>
    </source>
</evidence>
<evidence type="ECO:0000256" key="7">
    <source>
        <dbReference type="SAM" id="MobiDB-lite"/>
    </source>
</evidence>
<evidence type="ECO:0000256" key="6">
    <source>
        <dbReference type="HAMAP-Rule" id="MF_01871"/>
    </source>
</evidence>
<comment type="cofactor">
    <cofactor evidence="6">
        <name>Zn(2+)</name>
        <dbReference type="ChEBI" id="CHEBI:29105"/>
    </cofactor>
</comment>
<feature type="region of interest" description="Disordered" evidence="7">
    <location>
        <begin position="1"/>
        <end position="22"/>
    </location>
</feature>
<dbReference type="GO" id="GO:0008270">
    <property type="term" value="F:zinc ion binding"/>
    <property type="evidence" value="ECO:0007669"/>
    <property type="project" value="UniProtKB-UniRule"/>
</dbReference>
<sequence length="906" mass="99882">MQDSHIDAPTLEHQPVQAESDRGASIAIAPASPPEPVPAPLPEQIDAACNRIAPVWPLDRFVAVNPFHGLRDQRFEQAAETLRRIAGARMYMPRSYYRAQIETGRITDADLSQAAARCGSNRSASDLRQAAAVDAQAPSARVPLLTSVLDELDADDWSSFVVERISHHCAAYFDMGQATWKRPWTGMSLYASWRRFAALDFSTTMMGQDGMRARVKALPESPRDGIESAIRRLGIPTDAALDYMHAALMDIGGWAAWTRLMRWEQELSGGEDETIVELLAIRLAWDVLIYEHKASPELTTRWREVCKRLSRGKPATKPTPEPQEIEHILLTAFELSYQRQLMANLDQARASEPDEVGAQRPVVQAAFCIDVRSEVMRRSFETICPKAQTLGFAGFFGVPIEHVPFGAVEPRSHMPVLLTPKYRVCSEVQGVEQDAAEQALETQRRRTGISKSWKAFKMGASSCFSFVEAAGLLLYGPKIIADSFGWGRPVAAPDDLHLAREDESRVGPSLDAPSHGACSAQRSAEYRDVVGDQRAHGHSHAHANEQSKIDGSASGTAQDGAHHRWTIGIPAAERVDLAEGILRAMSMTDHFARLVLLVGHGSTVVNNPHATGLDCGACGGMTGEASARIGAALLNDPKVRQGVAERGIRIPDDTWFIGALHDTCVDEIRLYDTEVLPGAYAEELAQLRSWLQQAGELTRLSRSALLGLEHRSRQAITANIRQRSRDWSQVRPEWGLAGCAAFIAAPRKRTRGLDLGGRTFLHDYDWTADSGFGVLELIMTAPMVVAGWINLQYYGSTTDNRRFGSGNKVLHNVVGGAIGVLEGNAGDLRVGLPMQSLHDGKRWVHEPMRLSVYLQAPQAPIDDIIAKHQLVREMLDNDWMHLFRMDDEGGIQQRIPQEGWQAVPSH</sequence>
<feature type="binding site" evidence="6">
    <location>
        <position position="370"/>
    </location>
    <ligand>
        <name>Zn(2+)</name>
        <dbReference type="ChEBI" id="CHEBI:29105"/>
    </ligand>
</feature>
<keyword evidence="3 6" id="KW-0479">Metal-binding</keyword>
<evidence type="ECO:0000313" key="8">
    <source>
        <dbReference type="EMBL" id="MBK5930409.1"/>
    </source>
</evidence>
<dbReference type="PANTHER" id="PTHR38344:SF1">
    <property type="entry name" value="INORGANIC CARBON TRANSPORTER SUBUNIT DABA-RELATED"/>
    <property type="match status" value="1"/>
</dbReference>
<keyword evidence="9" id="KW-1185">Reference proteome</keyword>
<feature type="binding site" evidence="6">
    <location>
        <position position="368"/>
    </location>
    <ligand>
        <name>Zn(2+)</name>
        <dbReference type="ChEBI" id="CHEBI:29105"/>
    </ligand>
</feature>
<name>A0AAJ0UFB5_HALSE</name>
<comment type="subcellular location">
    <subcellularLocation>
        <location evidence="6">Cell membrane</location>
        <topology evidence="6">Peripheral membrane protein</topology>
    </subcellularLocation>
</comment>
<evidence type="ECO:0000256" key="4">
    <source>
        <dbReference type="ARBA" id="ARBA00022833"/>
    </source>
</evidence>
<evidence type="ECO:0000256" key="5">
    <source>
        <dbReference type="ARBA" id="ARBA00023136"/>
    </source>
</evidence>
<keyword evidence="5 6" id="KW-0472">Membrane</keyword>
<keyword evidence="2 6" id="KW-1003">Cell membrane</keyword>
<dbReference type="Proteomes" id="UP001296967">
    <property type="component" value="Unassembled WGS sequence"/>
</dbReference>
<dbReference type="AlphaFoldDB" id="A0AAJ0UFB5"/>
<comment type="function">
    <text evidence="6">Part of an energy-coupled inorganic carbon pump.</text>
</comment>
<dbReference type="InterPro" id="IPR018752">
    <property type="entry name" value="DabA"/>
</dbReference>
<feature type="compositionally biased region" description="Basic and acidic residues" evidence="7">
    <location>
        <begin position="524"/>
        <end position="535"/>
    </location>
</feature>
<dbReference type="Pfam" id="PF10070">
    <property type="entry name" value="DabA"/>
    <property type="match status" value="1"/>
</dbReference>
<comment type="subunit">
    <text evidence="6">Forms a complex with DabB.</text>
</comment>
<comment type="similarity">
    <text evidence="6">Belongs to the inorganic carbon transporter (TC 9.A.2) DabA family.</text>
</comment>
<dbReference type="GO" id="GO:0005886">
    <property type="term" value="C:plasma membrane"/>
    <property type="evidence" value="ECO:0007669"/>
    <property type="project" value="UniProtKB-SubCell"/>
</dbReference>
<dbReference type="HAMAP" id="MF_01871">
    <property type="entry name" value="DabA"/>
    <property type="match status" value="1"/>
</dbReference>